<dbReference type="Proteomes" id="UP001162992">
    <property type="component" value="Chromosome 6"/>
</dbReference>
<sequence length="281" mass="30010">MKVSGFGNSLSLCTLPLLMMLFLLLYKVRSQSGGGDDKACLSGLKTALQDSRGVLVSWNANNLLTPCFNQTLTQLTGINCNENRIVSILLSSRGLGGTVSSALANCSFLNMVDFSDNQMTGVIPTELGGLQLLATLNLSVNGLTGSIPEDLSNCTYLNVLDLHRNSLTGVIPQSLGYLERLKVFDVSDNDLSGPIPVSLANLSSGAPRFNISSFRGNKHLYGFPLPLPKNRNLSVLAIVGIGLGSGLISLFISFTAVCIWLRVSEQRLAADEGKISQLMPE</sequence>
<proteinExistence type="predicted"/>
<accession>A0ACC2DCX7</accession>
<organism evidence="1 2">
    <name type="scientific">Diphasiastrum complanatum</name>
    <name type="common">Issler's clubmoss</name>
    <name type="synonym">Lycopodium complanatum</name>
    <dbReference type="NCBI Taxonomy" id="34168"/>
    <lineage>
        <taxon>Eukaryota</taxon>
        <taxon>Viridiplantae</taxon>
        <taxon>Streptophyta</taxon>
        <taxon>Embryophyta</taxon>
        <taxon>Tracheophyta</taxon>
        <taxon>Lycopodiopsida</taxon>
        <taxon>Lycopodiales</taxon>
        <taxon>Lycopodiaceae</taxon>
        <taxon>Lycopodioideae</taxon>
        <taxon>Diphasiastrum</taxon>
    </lineage>
</organism>
<evidence type="ECO:0000313" key="1">
    <source>
        <dbReference type="EMBL" id="KAJ7552091.1"/>
    </source>
</evidence>
<name>A0ACC2DCX7_DIPCM</name>
<gene>
    <name evidence="1" type="ORF">O6H91_06G041600</name>
</gene>
<keyword evidence="2" id="KW-1185">Reference proteome</keyword>
<protein>
    <submittedName>
        <fullName evidence="1">Uncharacterized protein</fullName>
    </submittedName>
</protein>
<comment type="caution">
    <text evidence="1">The sequence shown here is derived from an EMBL/GenBank/DDBJ whole genome shotgun (WGS) entry which is preliminary data.</text>
</comment>
<dbReference type="EMBL" id="CM055097">
    <property type="protein sequence ID" value="KAJ7552091.1"/>
    <property type="molecule type" value="Genomic_DNA"/>
</dbReference>
<evidence type="ECO:0000313" key="2">
    <source>
        <dbReference type="Proteomes" id="UP001162992"/>
    </source>
</evidence>
<reference evidence="2" key="1">
    <citation type="journal article" date="2024" name="Proc. Natl. Acad. Sci. U.S.A.">
        <title>Extraordinary preservation of gene collinearity over three hundred million years revealed in homosporous lycophytes.</title>
        <authorList>
            <person name="Li C."/>
            <person name="Wickell D."/>
            <person name="Kuo L.Y."/>
            <person name="Chen X."/>
            <person name="Nie B."/>
            <person name="Liao X."/>
            <person name="Peng D."/>
            <person name="Ji J."/>
            <person name="Jenkins J."/>
            <person name="Williams M."/>
            <person name="Shu S."/>
            <person name="Plott C."/>
            <person name="Barry K."/>
            <person name="Rajasekar S."/>
            <person name="Grimwood J."/>
            <person name="Han X."/>
            <person name="Sun S."/>
            <person name="Hou Z."/>
            <person name="He W."/>
            <person name="Dai G."/>
            <person name="Sun C."/>
            <person name="Schmutz J."/>
            <person name="Leebens-Mack J.H."/>
            <person name="Li F.W."/>
            <person name="Wang L."/>
        </authorList>
    </citation>
    <scope>NUCLEOTIDE SEQUENCE [LARGE SCALE GENOMIC DNA]</scope>
    <source>
        <strain evidence="2">cv. PW_Plant_1</strain>
    </source>
</reference>